<keyword evidence="2 11" id="KW-0813">Transport</keyword>
<evidence type="ECO:0000256" key="13">
    <source>
        <dbReference type="SAM" id="SignalP"/>
    </source>
</evidence>
<evidence type="ECO:0000256" key="8">
    <source>
        <dbReference type="ARBA" id="ARBA00023077"/>
    </source>
</evidence>
<protein>
    <recommendedName>
        <fullName evidence="18">SusC/RagA family TonB-linked outer membrane protein</fullName>
    </recommendedName>
</protein>
<sequence length="1046" mass="115951">MIYSLKKVGQITILVWLLGLSATYAQSTVTGTVTDEKNQGMPGVSVKVKGSNIGGTTNTTGKFSLTISPNSTLIFSYIGYQPQEINAGTQSQVNVKLTPEQNALNEVVVTALGVKKEKRSLGYAVQEVQGESLQKAISPNVVESLTGKVAGLTIQNSSDFFSDPKIFLRGKKPLIVINGVPNTDTDLWNISSDDIENVSVLKGAAASALYGSLGLNGAVQITLKNGSKAAMGTTVAVNSSTTFQGGFIRIPRAQTLYGPGDAGQYAFGSGGPGGGGVNDFDYSVWGPKFDGRLIPQYDSPIDPVTGKRIPTPWIARGKDNLGNFMQTGLLTSTNFSVQSKGENGSITLSDTYKYSKASVPGAKLNINTFRLSGYTNLSKKLTVEGSLQHTYEFASNLPRNDYGPHSPIYNLTIWGGAHFDIRDFKDYWVPGKEGIKQRFVENWRYNNPYMLAYEWRRPYTKNDILGSLKFNYKINNQLDVDIRTNLNTYTLTKDEEIAMDIYDYSIADRGGRYRHNEYTFLESNTDFLLKYRNTFFNNVFSVNATLGGNQRYTANTEAHAATTKLIVPNIFKLENSTDKITPTSYKDRKGIYSAYSSVDIGYKNKLFLGLTGRTDKSSTLPVNNSAFFYPSASLSAIVSDIFKLPTVISYLKLRTAYAKVGGDMDIYTAVNSYSTGDRYRNSPTAAYPNIIDNPNLKPEFNTTYEAGMEARFLNDRLGFDFTYYTNNYGPQIFTQPFSQTSGYTGIRLNGRTTQRRGYDFSVNVTPVKTDNFSWTSIINMDSGKDYLKSLPPLADGTPQLMEGKIPVGGRLDEYWYNDWEKSPDGKLIIDANGLPRVTDYTVDMGNQKTSFTLSMNNTFNYKNLSLSFLVDGRFGGITYDGYERNLWQSGSHPDAVGPERELSNIAYATGGDPKTMLIPGLKIVSGAAKYDPNGNLLSDTRVFAPNDYKVDYQTWAKGYKAAWQNLIIDKTFIKLREVVLTYNFPASFLKKTFIKGASISLVGRNLYYWTKDKTFGDLDTYSMETGDTGLQQPSQRTYGFNINLKL</sequence>
<dbReference type="Pfam" id="PF13715">
    <property type="entry name" value="CarbopepD_reg_2"/>
    <property type="match status" value="1"/>
</dbReference>
<keyword evidence="6" id="KW-0408">Iron</keyword>
<dbReference type="Gene3D" id="2.170.130.10">
    <property type="entry name" value="TonB-dependent receptor, plug domain"/>
    <property type="match status" value="1"/>
</dbReference>
<evidence type="ECO:0000313" key="16">
    <source>
        <dbReference type="EMBL" id="KIO77903.1"/>
    </source>
</evidence>
<keyword evidence="10 11" id="KW-0998">Cell outer membrane</keyword>
<comment type="subcellular location">
    <subcellularLocation>
        <location evidence="1 11">Cell outer membrane</location>
        <topology evidence="1 11">Multi-pass membrane protein</topology>
    </subcellularLocation>
</comment>
<evidence type="ECO:0000256" key="9">
    <source>
        <dbReference type="ARBA" id="ARBA00023136"/>
    </source>
</evidence>
<keyword evidence="8 12" id="KW-0798">TonB box</keyword>
<feature type="chain" id="PRO_5002210090" description="SusC/RagA family TonB-linked outer membrane protein" evidence="13">
    <location>
        <begin position="28"/>
        <end position="1046"/>
    </location>
</feature>
<keyword evidence="17" id="KW-1185">Reference proteome</keyword>
<evidence type="ECO:0000256" key="7">
    <source>
        <dbReference type="ARBA" id="ARBA00023065"/>
    </source>
</evidence>
<dbReference type="InterPro" id="IPR023996">
    <property type="entry name" value="TonB-dep_OMP_SusC/RagA"/>
</dbReference>
<comment type="similarity">
    <text evidence="11 12">Belongs to the TonB-dependent receptor family.</text>
</comment>
<dbReference type="Pfam" id="PF07715">
    <property type="entry name" value="Plug"/>
    <property type="match status" value="1"/>
</dbReference>
<evidence type="ECO:0000259" key="14">
    <source>
        <dbReference type="Pfam" id="PF00593"/>
    </source>
</evidence>
<dbReference type="Gene3D" id="2.40.170.20">
    <property type="entry name" value="TonB-dependent receptor, beta-barrel domain"/>
    <property type="match status" value="1"/>
</dbReference>
<dbReference type="InterPro" id="IPR008969">
    <property type="entry name" value="CarboxyPept-like_regulatory"/>
</dbReference>
<keyword evidence="3 11" id="KW-1134">Transmembrane beta strand</keyword>
<dbReference type="GO" id="GO:0009279">
    <property type="term" value="C:cell outer membrane"/>
    <property type="evidence" value="ECO:0007669"/>
    <property type="project" value="UniProtKB-SubCell"/>
</dbReference>
<dbReference type="GO" id="GO:0006826">
    <property type="term" value="P:iron ion transport"/>
    <property type="evidence" value="ECO:0007669"/>
    <property type="project" value="UniProtKB-KW"/>
</dbReference>
<dbReference type="AlphaFoldDB" id="A0A0D0F8C6"/>
<organism evidence="16 17">
    <name type="scientific">Pedobacter lusitanus</name>
    <dbReference type="NCBI Taxonomy" id="1503925"/>
    <lineage>
        <taxon>Bacteria</taxon>
        <taxon>Pseudomonadati</taxon>
        <taxon>Bacteroidota</taxon>
        <taxon>Sphingobacteriia</taxon>
        <taxon>Sphingobacteriales</taxon>
        <taxon>Sphingobacteriaceae</taxon>
        <taxon>Pedobacter</taxon>
    </lineage>
</organism>
<dbReference type="Pfam" id="PF00593">
    <property type="entry name" value="TonB_dep_Rec_b-barrel"/>
    <property type="match status" value="1"/>
</dbReference>
<dbReference type="PANTHER" id="PTHR32552:SF81">
    <property type="entry name" value="TONB-DEPENDENT OUTER MEMBRANE RECEPTOR"/>
    <property type="match status" value="1"/>
</dbReference>
<evidence type="ECO:0000256" key="10">
    <source>
        <dbReference type="ARBA" id="ARBA00023237"/>
    </source>
</evidence>
<keyword evidence="13" id="KW-0732">Signal</keyword>
<name>A0A0D0F8C6_9SPHI</name>
<evidence type="ECO:0000256" key="1">
    <source>
        <dbReference type="ARBA" id="ARBA00004571"/>
    </source>
</evidence>
<evidence type="ECO:0008006" key="18">
    <source>
        <dbReference type="Google" id="ProtNLM"/>
    </source>
</evidence>
<evidence type="ECO:0000313" key="17">
    <source>
        <dbReference type="Proteomes" id="UP000032049"/>
    </source>
</evidence>
<keyword evidence="4" id="KW-0410">Iron transport</keyword>
<dbReference type="InterPro" id="IPR012910">
    <property type="entry name" value="Plug_dom"/>
</dbReference>
<keyword evidence="9 11" id="KW-0472">Membrane</keyword>
<feature type="domain" description="TonB-dependent receptor-like beta-barrel" evidence="14">
    <location>
        <begin position="442"/>
        <end position="844"/>
    </location>
</feature>
<dbReference type="Gene3D" id="2.60.40.1120">
    <property type="entry name" value="Carboxypeptidase-like, regulatory domain"/>
    <property type="match status" value="1"/>
</dbReference>
<dbReference type="InterPro" id="IPR039426">
    <property type="entry name" value="TonB-dep_rcpt-like"/>
</dbReference>
<feature type="domain" description="TonB-dependent receptor plug" evidence="15">
    <location>
        <begin position="118"/>
        <end position="218"/>
    </location>
</feature>
<dbReference type="EMBL" id="JXRA01000028">
    <property type="protein sequence ID" value="KIO77903.1"/>
    <property type="molecule type" value="Genomic_DNA"/>
</dbReference>
<comment type="caution">
    <text evidence="16">The sequence shown here is derived from an EMBL/GenBank/DDBJ whole genome shotgun (WGS) entry which is preliminary data.</text>
</comment>
<dbReference type="InterPro" id="IPR000531">
    <property type="entry name" value="Beta-barrel_TonB"/>
</dbReference>
<evidence type="ECO:0000256" key="5">
    <source>
        <dbReference type="ARBA" id="ARBA00022692"/>
    </source>
</evidence>
<evidence type="ECO:0000256" key="11">
    <source>
        <dbReference type="PROSITE-ProRule" id="PRU01360"/>
    </source>
</evidence>
<evidence type="ECO:0000256" key="4">
    <source>
        <dbReference type="ARBA" id="ARBA00022496"/>
    </source>
</evidence>
<reference evidence="16 17" key="1">
    <citation type="submission" date="2015-01" db="EMBL/GenBank/DDBJ databases">
        <title>Draft genome sequence of Pedobacter sp. NL19 isolated from sludge of an effluent treatment pond in an abandoned uranium mine.</title>
        <authorList>
            <person name="Santos T."/>
            <person name="Caetano T."/>
            <person name="Covas C."/>
            <person name="Cruz A."/>
            <person name="Mendo S."/>
        </authorList>
    </citation>
    <scope>NUCLEOTIDE SEQUENCE [LARGE SCALE GENOMIC DNA]</scope>
    <source>
        <strain evidence="16 17">NL19</strain>
    </source>
</reference>
<dbReference type="SUPFAM" id="SSF49464">
    <property type="entry name" value="Carboxypeptidase regulatory domain-like"/>
    <property type="match status" value="1"/>
</dbReference>
<evidence type="ECO:0000256" key="6">
    <source>
        <dbReference type="ARBA" id="ARBA00023004"/>
    </source>
</evidence>
<evidence type="ECO:0000256" key="3">
    <source>
        <dbReference type="ARBA" id="ARBA00022452"/>
    </source>
</evidence>
<gene>
    <name evidence="16" type="ORF">TH53_07100</name>
</gene>
<keyword evidence="5 11" id="KW-0812">Transmembrane</keyword>
<dbReference type="SUPFAM" id="SSF56935">
    <property type="entry name" value="Porins"/>
    <property type="match status" value="1"/>
</dbReference>
<dbReference type="NCBIfam" id="TIGR04056">
    <property type="entry name" value="OMP_RagA_SusC"/>
    <property type="match status" value="1"/>
</dbReference>
<accession>A0A0D0F8C6</accession>
<keyword evidence="7" id="KW-0406">Ion transport</keyword>
<proteinExistence type="inferred from homology"/>
<dbReference type="PROSITE" id="PS52016">
    <property type="entry name" value="TONB_DEPENDENT_REC_3"/>
    <property type="match status" value="1"/>
</dbReference>
<dbReference type="PANTHER" id="PTHR32552">
    <property type="entry name" value="FERRICHROME IRON RECEPTOR-RELATED"/>
    <property type="match status" value="1"/>
</dbReference>
<dbReference type="STRING" id="1503925.TH53_07100"/>
<evidence type="ECO:0000256" key="12">
    <source>
        <dbReference type="RuleBase" id="RU003357"/>
    </source>
</evidence>
<dbReference type="InterPro" id="IPR037066">
    <property type="entry name" value="Plug_dom_sf"/>
</dbReference>
<feature type="signal peptide" evidence="13">
    <location>
        <begin position="1"/>
        <end position="27"/>
    </location>
</feature>
<dbReference type="InterPro" id="IPR036942">
    <property type="entry name" value="Beta-barrel_TonB_sf"/>
</dbReference>
<dbReference type="Proteomes" id="UP000032049">
    <property type="component" value="Unassembled WGS sequence"/>
</dbReference>
<evidence type="ECO:0000259" key="15">
    <source>
        <dbReference type="Pfam" id="PF07715"/>
    </source>
</evidence>
<evidence type="ECO:0000256" key="2">
    <source>
        <dbReference type="ARBA" id="ARBA00022448"/>
    </source>
</evidence>